<evidence type="ECO:0000313" key="11">
    <source>
        <dbReference type="Proteomes" id="UP000299580"/>
    </source>
</evidence>
<dbReference type="PANTHER" id="PTHR42781:SF4">
    <property type="entry name" value="SPERMIDINE_PUTRESCINE IMPORT ATP-BINDING PROTEIN POTA"/>
    <property type="match status" value="1"/>
</dbReference>
<dbReference type="InterPro" id="IPR050093">
    <property type="entry name" value="ABC_SmlMolc_Importer"/>
</dbReference>
<organism evidence="10 11">
    <name type="scientific">Brenneria rubrifaciens</name>
    <dbReference type="NCBI Taxonomy" id="55213"/>
    <lineage>
        <taxon>Bacteria</taxon>
        <taxon>Pseudomonadati</taxon>
        <taxon>Pseudomonadota</taxon>
        <taxon>Gammaproteobacteria</taxon>
        <taxon>Enterobacterales</taxon>
        <taxon>Pectobacteriaceae</taxon>
        <taxon>Brenneria</taxon>
    </lineage>
</organism>
<keyword evidence="7" id="KW-0406">Ion transport</keyword>
<gene>
    <name evidence="10" type="ORF">EH207_05235</name>
</gene>
<keyword evidence="4" id="KW-0547">Nucleotide-binding</keyword>
<dbReference type="InterPro" id="IPR017871">
    <property type="entry name" value="ABC_transporter-like_CS"/>
</dbReference>
<evidence type="ECO:0000256" key="2">
    <source>
        <dbReference type="ARBA" id="ARBA00022475"/>
    </source>
</evidence>
<dbReference type="InterPro" id="IPR027417">
    <property type="entry name" value="P-loop_NTPase"/>
</dbReference>
<evidence type="ECO:0000313" key="10">
    <source>
        <dbReference type="EMBL" id="QCR07977.1"/>
    </source>
</evidence>
<dbReference type="Proteomes" id="UP000299580">
    <property type="component" value="Chromosome"/>
</dbReference>
<dbReference type="Pfam" id="PF00005">
    <property type="entry name" value="ABC_tran"/>
    <property type="match status" value="1"/>
</dbReference>
<dbReference type="SMART" id="SM00382">
    <property type="entry name" value="AAA"/>
    <property type="match status" value="1"/>
</dbReference>
<dbReference type="OrthoDB" id="9802264at2"/>
<sequence length="229" mass="24925">MSDATLLLNNVYVAYGQPPHCHHVLNGFSMKIAAGELACLLGASGCGKTTVLRTIAGFEHLSQGGIHVGGNCVAGPGIHLPPEKRKVGMVFQDYALFPHLTAAQNIAFGLRKLPKDVQQTRVRAMLDLIELNKLAQRYPHELSGGQQQRIALARAMAPEPAVLLMDEPLSSLDPDNRKRLGQEVRDILHAAGQTALLVTHSEQEAEMMATHIGYLKEGYLQTQEKVHGE</sequence>
<dbReference type="PANTHER" id="PTHR42781">
    <property type="entry name" value="SPERMIDINE/PUTRESCINE IMPORT ATP-BINDING PROTEIN POTA"/>
    <property type="match status" value="1"/>
</dbReference>
<proteinExistence type="predicted"/>
<evidence type="ECO:0000256" key="3">
    <source>
        <dbReference type="ARBA" id="ARBA00022496"/>
    </source>
</evidence>
<evidence type="ECO:0000256" key="6">
    <source>
        <dbReference type="ARBA" id="ARBA00023004"/>
    </source>
</evidence>
<evidence type="ECO:0000259" key="9">
    <source>
        <dbReference type="PROSITE" id="PS50893"/>
    </source>
</evidence>
<dbReference type="Gene3D" id="3.40.50.300">
    <property type="entry name" value="P-loop containing nucleotide triphosphate hydrolases"/>
    <property type="match status" value="1"/>
</dbReference>
<dbReference type="PROSITE" id="PS50893">
    <property type="entry name" value="ABC_TRANSPORTER_2"/>
    <property type="match status" value="1"/>
</dbReference>
<protein>
    <submittedName>
        <fullName evidence="10">ABC transporter ATP-binding protein</fullName>
    </submittedName>
</protein>
<evidence type="ECO:0000256" key="7">
    <source>
        <dbReference type="ARBA" id="ARBA00023065"/>
    </source>
</evidence>
<feature type="domain" description="ABC transporter" evidence="9">
    <location>
        <begin position="6"/>
        <end position="229"/>
    </location>
</feature>
<dbReference type="AlphaFoldDB" id="A0A4P8QM37"/>
<dbReference type="GO" id="GO:0005524">
    <property type="term" value="F:ATP binding"/>
    <property type="evidence" value="ECO:0007669"/>
    <property type="project" value="UniProtKB-KW"/>
</dbReference>
<name>A0A4P8QM37_9GAMM</name>
<dbReference type="GO" id="GO:0016020">
    <property type="term" value="C:membrane"/>
    <property type="evidence" value="ECO:0007669"/>
    <property type="project" value="InterPro"/>
</dbReference>
<dbReference type="EMBL" id="CP034035">
    <property type="protein sequence ID" value="QCR07977.1"/>
    <property type="molecule type" value="Genomic_DNA"/>
</dbReference>
<keyword evidence="8" id="KW-0472">Membrane</keyword>
<dbReference type="RefSeq" id="WP_137713035.1">
    <property type="nucleotide sequence ID" value="NZ_CP034035.1"/>
</dbReference>
<dbReference type="SUPFAM" id="SSF52540">
    <property type="entry name" value="P-loop containing nucleoside triphosphate hydrolases"/>
    <property type="match status" value="1"/>
</dbReference>
<evidence type="ECO:0000256" key="8">
    <source>
        <dbReference type="ARBA" id="ARBA00023136"/>
    </source>
</evidence>
<dbReference type="PROSITE" id="PS00211">
    <property type="entry name" value="ABC_TRANSPORTER_1"/>
    <property type="match status" value="1"/>
</dbReference>
<evidence type="ECO:0000256" key="1">
    <source>
        <dbReference type="ARBA" id="ARBA00022448"/>
    </source>
</evidence>
<dbReference type="KEGG" id="brb:EH207_05235"/>
<dbReference type="CDD" id="cd03259">
    <property type="entry name" value="ABC_Carb_Solutes_like"/>
    <property type="match status" value="1"/>
</dbReference>
<dbReference type="GO" id="GO:0015408">
    <property type="term" value="F:ABC-type ferric iron transporter activity"/>
    <property type="evidence" value="ECO:0007669"/>
    <property type="project" value="InterPro"/>
</dbReference>
<keyword evidence="2" id="KW-1003">Cell membrane</keyword>
<accession>A0A4P8QM37</accession>
<dbReference type="InterPro" id="IPR015853">
    <property type="entry name" value="ABC_transpr_FbpC"/>
</dbReference>
<keyword evidence="5 10" id="KW-0067">ATP-binding</keyword>
<keyword evidence="11" id="KW-1185">Reference proteome</keyword>
<keyword evidence="3" id="KW-0410">Iron transport</keyword>
<evidence type="ECO:0000256" key="5">
    <source>
        <dbReference type="ARBA" id="ARBA00022840"/>
    </source>
</evidence>
<evidence type="ECO:0000256" key="4">
    <source>
        <dbReference type="ARBA" id="ARBA00022741"/>
    </source>
</evidence>
<dbReference type="InterPro" id="IPR003439">
    <property type="entry name" value="ABC_transporter-like_ATP-bd"/>
</dbReference>
<dbReference type="GO" id="GO:0016887">
    <property type="term" value="F:ATP hydrolysis activity"/>
    <property type="evidence" value="ECO:0007669"/>
    <property type="project" value="InterPro"/>
</dbReference>
<dbReference type="InterPro" id="IPR003593">
    <property type="entry name" value="AAA+_ATPase"/>
</dbReference>
<keyword evidence="6" id="KW-0408">Iron</keyword>
<keyword evidence="1" id="KW-0813">Transport</keyword>
<reference evidence="10 11" key="1">
    <citation type="submission" date="2018-11" db="EMBL/GenBank/DDBJ databases">
        <title>Genome sequences of Brenneria nigrifluens and Brenneria rubrifaciens.</title>
        <authorList>
            <person name="Poret-Peterson A.T."/>
            <person name="McClean A.E."/>
            <person name="Kluepfel D.A."/>
        </authorList>
    </citation>
    <scope>NUCLEOTIDE SEQUENCE [LARGE SCALE GENOMIC DNA]</scope>
    <source>
        <strain evidence="10 11">6D370</strain>
    </source>
</reference>